<name>A0A3M2L4W3_9NOCA</name>
<keyword evidence="9" id="KW-1185">Reference proteome</keyword>
<dbReference type="InterPro" id="IPR002129">
    <property type="entry name" value="PyrdxlP-dep_de-COase"/>
</dbReference>
<dbReference type="PRINTS" id="PR00800">
    <property type="entry name" value="YHDCRBOXLASE"/>
</dbReference>
<dbReference type="EMBL" id="RFFH01000004">
    <property type="protein sequence ID" value="RMI32687.1"/>
    <property type="molecule type" value="Genomic_DNA"/>
</dbReference>
<comment type="similarity">
    <text evidence="2 7">Belongs to the group II decarboxylase family.</text>
</comment>
<dbReference type="GO" id="GO:0006520">
    <property type="term" value="P:amino acid metabolic process"/>
    <property type="evidence" value="ECO:0007669"/>
    <property type="project" value="InterPro"/>
</dbReference>
<keyword evidence="3" id="KW-0210">Decarboxylase</keyword>
<dbReference type="AlphaFoldDB" id="A0A3M2L4W3"/>
<dbReference type="GO" id="GO:0019752">
    <property type="term" value="P:carboxylic acid metabolic process"/>
    <property type="evidence" value="ECO:0007669"/>
    <property type="project" value="InterPro"/>
</dbReference>
<accession>A0A3M2L4W3</accession>
<organism evidence="8 9">
    <name type="scientific">Nocardia stercoris</name>
    <dbReference type="NCBI Taxonomy" id="2483361"/>
    <lineage>
        <taxon>Bacteria</taxon>
        <taxon>Bacillati</taxon>
        <taxon>Actinomycetota</taxon>
        <taxon>Actinomycetes</taxon>
        <taxon>Mycobacteriales</taxon>
        <taxon>Nocardiaceae</taxon>
        <taxon>Nocardia</taxon>
    </lineage>
</organism>
<dbReference type="Gene3D" id="3.40.640.10">
    <property type="entry name" value="Type I PLP-dependent aspartate aminotransferase-like (Major domain)"/>
    <property type="match status" value="1"/>
</dbReference>
<dbReference type="GO" id="GO:0005737">
    <property type="term" value="C:cytoplasm"/>
    <property type="evidence" value="ECO:0007669"/>
    <property type="project" value="TreeGrafter"/>
</dbReference>
<feature type="modified residue" description="N6-(pyridoxal phosphate)lysine" evidence="6">
    <location>
        <position position="376"/>
    </location>
</feature>
<evidence type="ECO:0000256" key="7">
    <source>
        <dbReference type="RuleBase" id="RU000382"/>
    </source>
</evidence>
<keyword evidence="4 6" id="KW-0663">Pyridoxal phosphate</keyword>
<comment type="caution">
    <text evidence="8">The sequence shown here is derived from an EMBL/GenBank/DDBJ whole genome shotgun (WGS) entry which is preliminary data.</text>
</comment>
<sequence length="570" mass="61829">MPMPRRLGDPDPTGSRAVPACARHASPCVEHLACARDRSPPLARFAGGCEWKELSMNEAVSTTAYFADFLGPGGLDRASARELLGRVVDIGLAFKYRRRFMSTRDNDALDAIATEPLPETACDLPVLLTDLESRYLPTMPNFASPMFAGFPDAGNNLAAVAGAILGELIDVNLINADFCSRGATEMEIALIRWLRELAGFEVAAAPPTTALEVGGIPTTGGTSANFAAVLMARERAYPGSRADGLPAGVQPVIVLPDGIGHYTIAAAAAWAGLGNTATVLHPVRDFRYDLDELDRHLRAARAANEHVIMAVCYAGDSRTMTIENLTGFAEVVRSHYPDAWLHCDGCHGTSLLFSSRLRQRLDGLSVYDSVMLDPHKVLSVPYTSSFLLLRTPGDAALLATESELILRHARSFGQITPATGSRSFQSLRTWMLIKALGVDGVGRMIESRIGTAHRFAQLVDEHRDFVRLNDVSINSVAFTVIPPGTTLPFDIETAQQSAALTTVAYERMLADGAIYLHSFELPDSENRLGLGRGYRHPVLRFMSGNSLINDDDLTNLLDTAADYFIERRAE</sequence>
<proteinExistence type="inferred from homology"/>
<dbReference type="SUPFAM" id="SSF53383">
    <property type="entry name" value="PLP-dependent transferases"/>
    <property type="match status" value="1"/>
</dbReference>
<dbReference type="InterPro" id="IPR015421">
    <property type="entry name" value="PyrdxlP-dep_Trfase_major"/>
</dbReference>
<evidence type="ECO:0000256" key="5">
    <source>
        <dbReference type="ARBA" id="ARBA00023239"/>
    </source>
</evidence>
<evidence type="ECO:0000313" key="8">
    <source>
        <dbReference type="EMBL" id="RMI32687.1"/>
    </source>
</evidence>
<dbReference type="Proteomes" id="UP000279275">
    <property type="component" value="Unassembled WGS sequence"/>
</dbReference>
<dbReference type="GO" id="GO:0004058">
    <property type="term" value="F:aromatic-L-amino-acid decarboxylase activity"/>
    <property type="evidence" value="ECO:0007669"/>
    <property type="project" value="UniProtKB-ARBA"/>
</dbReference>
<dbReference type="InterPro" id="IPR015422">
    <property type="entry name" value="PyrdxlP-dep_Trfase_small"/>
</dbReference>
<gene>
    <name evidence="8" type="ORF">EBN03_12020</name>
</gene>
<keyword evidence="5 7" id="KW-0456">Lyase</keyword>
<evidence type="ECO:0000256" key="4">
    <source>
        <dbReference type="ARBA" id="ARBA00022898"/>
    </source>
</evidence>
<comment type="cofactor">
    <cofactor evidence="1 6 7">
        <name>pyridoxal 5'-phosphate</name>
        <dbReference type="ChEBI" id="CHEBI:597326"/>
    </cofactor>
</comment>
<dbReference type="PANTHER" id="PTHR45677">
    <property type="entry name" value="GLUTAMATE DECARBOXYLASE-RELATED"/>
    <property type="match status" value="1"/>
</dbReference>
<dbReference type="GO" id="GO:0030170">
    <property type="term" value="F:pyridoxal phosphate binding"/>
    <property type="evidence" value="ECO:0007669"/>
    <property type="project" value="InterPro"/>
</dbReference>
<evidence type="ECO:0000256" key="2">
    <source>
        <dbReference type="ARBA" id="ARBA00009533"/>
    </source>
</evidence>
<dbReference type="InterPro" id="IPR015424">
    <property type="entry name" value="PyrdxlP-dep_Trfase"/>
</dbReference>
<evidence type="ECO:0000256" key="3">
    <source>
        <dbReference type="ARBA" id="ARBA00022793"/>
    </source>
</evidence>
<evidence type="ECO:0000256" key="6">
    <source>
        <dbReference type="PIRSR" id="PIRSR602129-50"/>
    </source>
</evidence>
<dbReference type="Gene3D" id="3.90.1150.10">
    <property type="entry name" value="Aspartate Aminotransferase, domain 1"/>
    <property type="match status" value="1"/>
</dbReference>
<evidence type="ECO:0000256" key="1">
    <source>
        <dbReference type="ARBA" id="ARBA00001933"/>
    </source>
</evidence>
<dbReference type="Pfam" id="PF00282">
    <property type="entry name" value="Pyridoxal_deC"/>
    <property type="match status" value="1"/>
</dbReference>
<dbReference type="PANTHER" id="PTHR45677:SF8">
    <property type="entry name" value="CYSTEINE SULFINIC ACID DECARBOXYLASE"/>
    <property type="match status" value="1"/>
</dbReference>
<evidence type="ECO:0000313" key="9">
    <source>
        <dbReference type="Proteomes" id="UP000279275"/>
    </source>
</evidence>
<dbReference type="InterPro" id="IPR010977">
    <property type="entry name" value="Aromatic_deC"/>
</dbReference>
<reference evidence="8 9" key="1">
    <citation type="submission" date="2018-10" db="EMBL/GenBank/DDBJ databases">
        <title>Isolation from cow dung.</title>
        <authorList>
            <person name="Ling L."/>
        </authorList>
    </citation>
    <scope>NUCLEOTIDE SEQUENCE [LARGE SCALE GENOMIC DNA]</scope>
    <source>
        <strain evidence="8 9">NEAU-LL90</strain>
    </source>
</reference>
<protein>
    <submittedName>
        <fullName evidence="8">Pyridoxal-dependent decarboxylase</fullName>
    </submittedName>
</protein>